<dbReference type="Pfam" id="PF13449">
    <property type="entry name" value="Phytase-like"/>
    <property type="match status" value="1"/>
</dbReference>
<dbReference type="InterPro" id="IPR027372">
    <property type="entry name" value="Phytase-like_dom"/>
</dbReference>
<feature type="signal peptide" evidence="1">
    <location>
        <begin position="1"/>
        <end position="19"/>
    </location>
</feature>
<dbReference type="Proteomes" id="UP000438914">
    <property type="component" value="Unassembled WGS sequence"/>
</dbReference>
<protein>
    <submittedName>
        <fullName evidence="3">Esterase-like activity of phytase family protein</fullName>
    </submittedName>
</protein>
<evidence type="ECO:0000256" key="1">
    <source>
        <dbReference type="SAM" id="SignalP"/>
    </source>
</evidence>
<sequence length="318" mass="35462">MRRTLILILLLLRLASALSQISITLNPQQQFKETIPAGNYSGIAWLGGTRYAVVSDKSEHDGYYVFDIQLDTITGAILSAKNLGFYGSERHGRDDEDIAYLPDRCTLMISGETDNHIIEFDQQGRYTGRATAWPDSLGKLPENEGLEALTYCKESHHLWTCNETAPIRLLEIDSVMNVCHVIPYKMDTASISPHEGAFYTFGVPALCALNADSLLVLEREAYVPKMKLGAFVKCKLFCYNILTSKKTLLTQWQTNMKIFDHGFANYEGMCLGPKLTGGKRVVVLVADSQNQYAGVLRDWLKTAVLVKGIATGKPQRNK</sequence>
<proteinExistence type="predicted"/>
<dbReference type="EMBL" id="VUNG01000040">
    <property type="protein sequence ID" value="MST85512.1"/>
    <property type="molecule type" value="Genomic_DNA"/>
</dbReference>
<keyword evidence="1" id="KW-0732">Signal</keyword>
<keyword evidence="4" id="KW-1185">Reference proteome</keyword>
<feature type="domain" description="Phytase-like" evidence="2">
    <location>
        <begin position="36"/>
        <end position="287"/>
    </location>
</feature>
<reference evidence="3 4" key="1">
    <citation type="submission" date="2019-08" db="EMBL/GenBank/DDBJ databases">
        <title>In-depth cultivation of the pig gut microbiome towards novel bacterial diversity and tailored functional studies.</title>
        <authorList>
            <person name="Wylensek D."/>
            <person name="Hitch T.C.A."/>
            <person name="Clavel T."/>
        </authorList>
    </citation>
    <scope>NUCLEOTIDE SEQUENCE [LARGE SCALE GENOMIC DNA]</scope>
    <source>
        <strain evidence="3 4">LKV-178-WT-2A</strain>
    </source>
</reference>
<organism evidence="3 4">
    <name type="scientific">Hallella mizrahii</name>
    <dbReference type="NCBI Taxonomy" id="2606637"/>
    <lineage>
        <taxon>Bacteria</taxon>
        <taxon>Pseudomonadati</taxon>
        <taxon>Bacteroidota</taxon>
        <taxon>Bacteroidia</taxon>
        <taxon>Bacteroidales</taxon>
        <taxon>Prevotellaceae</taxon>
        <taxon>Hallella</taxon>
    </lineage>
</organism>
<dbReference type="SUPFAM" id="SSF75011">
    <property type="entry name" value="3-carboxy-cis,cis-mucoante lactonizing enzyme"/>
    <property type="match status" value="1"/>
</dbReference>
<comment type="caution">
    <text evidence="3">The sequence shown here is derived from an EMBL/GenBank/DDBJ whole genome shotgun (WGS) entry which is preliminary data.</text>
</comment>
<evidence type="ECO:0000259" key="2">
    <source>
        <dbReference type="Pfam" id="PF13449"/>
    </source>
</evidence>
<feature type="chain" id="PRO_5029771142" evidence="1">
    <location>
        <begin position="20"/>
        <end position="318"/>
    </location>
</feature>
<accession>A0A7K0KI61</accession>
<evidence type="ECO:0000313" key="3">
    <source>
        <dbReference type="EMBL" id="MST85512.1"/>
    </source>
</evidence>
<dbReference type="RefSeq" id="WP_154535100.1">
    <property type="nucleotide sequence ID" value="NZ_VUNG01000040.1"/>
</dbReference>
<name>A0A7K0KI61_9BACT</name>
<gene>
    <name evidence="3" type="ORF">FYJ73_12690</name>
</gene>
<dbReference type="AlphaFoldDB" id="A0A7K0KI61"/>
<evidence type="ECO:0000313" key="4">
    <source>
        <dbReference type="Proteomes" id="UP000438914"/>
    </source>
</evidence>